<keyword evidence="3" id="KW-1185">Reference proteome</keyword>
<feature type="chain" id="PRO_5046266695" evidence="1">
    <location>
        <begin position="26"/>
        <end position="176"/>
    </location>
</feature>
<evidence type="ECO:0000313" key="2">
    <source>
        <dbReference type="EMBL" id="MBM7062085.1"/>
    </source>
</evidence>
<dbReference type="Pfam" id="PF11454">
    <property type="entry name" value="DUF3016"/>
    <property type="match status" value="1"/>
</dbReference>
<dbReference type="EMBL" id="JAFEUP010000004">
    <property type="protein sequence ID" value="MBM7062085.1"/>
    <property type="molecule type" value="Genomic_DNA"/>
</dbReference>
<comment type="caution">
    <text evidence="2">The sequence shown here is derived from an EMBL/GenBank/DDBJ whole genome shotgun (WGS) entry which is preliminary data.</text>
</comment>
<evidence type="ECO:0000256" key="1">
    <source>
        <dbReference type="SAM" id="SignalP"/>
    </source>
</evidence>
<name>A0ABS2IH72_9GAMM</name>
<dbReference type="Proteomes" id="UP000717995">
    <property type="component" value="Unassembled WGS sequence"/>
</dbReference>
<accession>A0ABS2IH72</accession>
<organism evidence="2 3">
    <name type="scientific">Zestomonas insulae</name>
    <dbReference type="NCBI Taxonomy" id="2809017"/>
    <lineage>
        <taxon>Bacteria</taxon>
        <taxon>Pseudomonadati</taxon>
        <taxon>Pseudomonadota</taxon>
        <taxon>Gammaproteobacteria</taxon>
        <taxon>Pseudomonadales</taxon>
        <taxon>Pseudomonadaceae</taxon>
        <taxon>Zestomonas</taxon>
    </lineage>
</organism>
<reference evidence="2 3" key="1">
    <citation type="submission" date="2021-02" db="EMBL/GenBank/DDBJ databases">
        <authorList>
            <person name="Lee D.-H."/>
        </authorList>
    </citation>
    <scope>NUCLEOTIDE SEQUENCE [LARGE SCALE GENOMIC DNA]</scope>
    <source>
        <strain evidence="2 3">UL073</strain>
    </source>
</reference>
<dbReference type="RefSeq" id="WP_205349268.1">
    <property type="nucleotide sequence ID" value="NZ_JAFEUP010000004.1"/>
</dbReference>
<feature type="signal peptide" evidence="1">
    <location>
        <begin position="1"/>
        <end position="25"/>
    </location>
</feature>
<dbReference type="InterPro" id="IPR021557">
    <property type="entry name" value="DUF3016"/>
</dbReference>
<keyword evidence="1" id="KW-0732">Signal</keyword>
<sequence length="176" mass="20095">MRLAPTLTAVAVSAVLLGLSMELAAAGKVDVSYTHPEKFRDASLRSAGYERGADAFVMKELSAHLQTLGDRYLAAGQTLHIDILDIDLAGRYEPWHSYAYDVRFMRDITWPSIKLHYELKQDGKTLANQEQRVNDMFYLQRPGRSVHSSDRLYAEKAMLDDWFRERFGEQRVSATH</sequence>
<proteinExistence type="predicted"/>
<protein>
    <submittedName>
        <fullName evidence="2">DUF3016 domain-containing protein</fullName>
    </submittedName>
</protein>
<evidence type="ECO:0000313" key="3">
    <source>
        <dbReference type="Proteomes" id="UP000717995"/>
    </source>
</evidence>
<gene>
    <name evidence="2" type="ORF">JQX08_15355</name>
</gene>